<organism evidence="2">
    <name type="scientific">Bacteroides intestinalis</name>
    <dbReference type="NCBI Taxonomy" id="329854"/>
    <lineage>
        <taxon>Bacteria</taxon>
        <taxon>Pseudomonadati</taxon>
        <taxon>Bacteroidota</taxon>
        <taxon>Bacteroidia</taxon>
        <taxon>Bacteroidales</taxon>
        <taxon>Bacteroidaceae</taxon>
        <taxon>Bacteroides</taxon>
    </lineage>
</organism>
<evidence type="ECO:0000256" key="1">
    <source>
        <dbReference type="SAM" id="MobiDB-lite"/>
    </source>
</evidence>
<feature type="region of interest" description="Disordered" evidence="1">
    <location>
        <begin position="1"/>
        <end position="24"/>
    </location>
</feature>
<sequence>MSTEQMKQHQAPATHTPAGNKMTYTPPQMEVIKMDLEGSVMSASLTGFESGGSWGSPSRSSNARRGYNSASSSDLEDLINDILTVEQ</sequence>
<reference evidence="2" key="1">
    <citation type="submission" date="2019-11" db="EMBL/GenBank/DDBJ databases">
        <authorList>
            <person name="Feng L."/>
        </authorList>
    </citation>
    <scope>NUCLEOTIDE SEQUENCE</scope>
    <source>
        <strain evidence="2">BintestinalisLFYP9</strain>
    </source>
</reference>
<proteinExistence type="predicted"/>
<protein>
    <submittedName>
        <fullName evidence="2">Uncharacterized protein</fullName>
    </submittedName>
</protein>
<feature type="region of interest" description="Disordered" evidence="1">
    <location>
        <begin position="44"/>
        <end position="87"/>
    </location>
</feature>
<dbReference type="EMBL" id="CACRSU010000001">
    <property type="protein sequence ID" value="VYS72131.1"/>
    <property type="molecule type" value="Genomic_DNA"/>
</dbReference>
<evidence type="ECO:0000313" key="2">
    <source>
        <dbReference type="EMBL" id="VYS72131.1"/>
    </source>
</evidence>
<accession>A0A6N2QVM2</accession>
<name>A0A6N2QVM2_9BACE</name>
<dbReference type="AlphaFoldDB" id="A0A6N2QVM2"/>
<gene>
    <name evidence="2" type="ORF">BILFYP9_00019</name>
</gene>